<dbReference type="GO" id="GO:0016989">
    <property type="term" value="F:sigma factor antagonist activity"/>
    <property type="evidence" value="ECO:0007669"/>
    <property type="project" value="TreeGrafter"/>
</dbReference>
<sequence>MSAAQQSVLTREVAMQAAEWFVRLNAGGASAADHDALAAWRAQAPAHELAWQRAQQVSRQAAAVPAVLARPTLARPQRRRQLRTLALLIAAPGAGWLGWQTLPAASRASAAYTTATGEWRPWTLADGSRMVLDTASAADAHFGPDLRRLQLHAGALLVETARDPRQPPRPFVVDVDAGRVRALGTRFTVRLHDERCQVAVLDGAVDIAPRDGAATRRLHAGEQAVFDRRAVQPAHAAPPAAALWARGVLAVDDMRLDEFLAELSRYRPGMIRCEPAVAGLRLSGAFMLNDTDAVLDNLARLLPVRVLERTRYWITVAPRGAR</sequence>
<dbReference type="PANTHER" id="PTHR30273:SF2">
    <property type="entry name" value="PROTEIN FECR"/>
    <property type="match status" value="1"/>
</dbReference>
<dbReference type="RefSeq" id="WP_132649355.1">
    <property type="nucleotide sequence ID" value="NZ_CP181386.1"/>
</dbReference>
<reference evidence="3 4" key="1">
    <citation type="submission" date="2019-03" db="EMBL/GenBank/DDBJ databases">
        <title>Genomic Encyclopedia of Type Strains, Phase IV (KMG-IV): sequencing the most valuable type-strain genomes for metagenomic binning, comparative biology and taxonomic classification.</title>
        <authorList>
            <person name="Goeker M."/>
        </authorList>
    </citation>
    <scope>NUCLEOTIDE SEQUENCE [LARGE SCALE GENOMIC DNA]</scope>
    <source>
        <strain evidence="3 4">DSM 1709</strain>
    </source>
</reference>
<dbReference type="InterPro" id="IPR006860">
    <property type="entry name" value="FecR"/>
</dbReference>
<evidence type="ECO:0000259" key="1">
    <source>
        <dbReference type="Pfam" id="PF04773"/>
    </source>
</evidence>
<dbReference type="AlphaFoldDB" id="A0A4R2M8P8"/>
<dbReference type="InterPro" id="IPR032623">
    <property type="entry name" value="FecR_N"/>
</dbReference>
<organism evidence="3 4">
    <name type="scientific">Rubrivivax gelatinosus</name>
    <name type="common">Rhodocyclus gelatinosus</name>
    <name type="synonym">Rhodopseudomonas gelatinosa</name>
    <dbReference type="NCBI Taxonomy" id="28068"/>
    <lineage>
        <taxon>Bacteria</taxon>
        <taxon>Pseudomonadati</taxon>
        <taxon>Pseudomonadota</taxon>
        <taxon>Betaproteobacteria</taxon>
        <taxon>Burkholderiales</taxon>
        <taxon>Sphaerotilaceae</taxon>
        <taxon>Rubrivivax</taxon>
    </lineage>
</organism>
<dbReference type="Proteomes" id="UP000295106">
    <property type="component" value="Unassembled WGS sequence"/>
</dbReference>
<evidence type="ECO:0000313" key="3">
    <source>
        <dbReference type="EMBL" id="TCO98815.1"/>
    </source>
</evidence>
<feature type="domain" description="FecR protein" evidence="1">
    <location>
        <begin position="112"/>
        <end position="205"/>
    </location>
</feature>
<evidence type="ECO:0000259" key="2">
    <source>
        <dbReference type="Pfam" id="PF16220"/>
    </source>
</evidence>
<feature type="domain" description="FecR N-terminal" evidence="2">
    <location>
        <begin position="16"/>
        <end position="57"/>
    </location>
</feature>
<dbReference type="InterPro" id="IPR012373">
    <property type="entry name" value="Ferrdict_sens_TM"/>
</dbReference>
<comment type="caution">
    <text evidence="3">The sequence shown here is derived from an EMBL/GenBank/DDBJ whole genome shotgun (WGS) entry which is preliminary data.</text>
</comment>
<proteinExistence type="predicted"/>
<dbReference type="Gene3D" id="2.60.120.1440">
    <property type="match status" value="1"/>
</dbReference>
<gene>
    <name evidence="3" type="ORF">EV684_11676</name>
</gene>
<dbReference type="EMBL" id="SLXD01000016">
    <property type="protein sequence ID" value="TCO98815.1"/>
    <property type="molecule type" value="Genomic_DNA"/>
</dbReference>
<dbReference type="PIRSF" id="PIRSF018266">
    <property type="entry name" value="FecR"/>
    <property type="match status" value="1"/>
</dbReference>
<name>A0A4R2M8P8_RUBGE</name>
<evidence type="ECO:0000313" key="4">
    <source>
        <dbReference type="Proteomes" id="UP000295106"/>
    </source>
</evidence>
<dbReference type="OrthoDB" id="1100567at2"/>
<dbReference type="Pfam" id="PF16220">
    <property type="entry name" value="DUF4880"/>
    <property type="match status" value="1"/>
</dbReference>
<accession>A0A4R2M8P8</accession>
<dbReference type="Pfam" id="PF04773">
    <property type="entry name" value="FecR"/>
    <property type="match status" value="1"/>
</dbReference>
<dbReference type="GeneID" id="99682668"/>
<dbReference type="PANTHER" id="PTHR30273">
    <property type="entry name" value="PERIPLASMIC SIGNAL SENSOR AND SIGMA FACTOR ACTIVATOR FECR-RELATED"/>
    <property type="match status" value="1"/>
</dbReference>
<protein>
    <submittedName>
        <fullName evidence="3">FecR family protein</fullName>
    </submittedName>
</protein>